<dbReference type="Pfam" id="PF13592">
    <property type="entry name" value="HTH_33"/>
    <property type="match status" value="1"/>
</dbReference>
<dbReference type="InterPro" id="IPR025959">
    <property type="entry name" value="Winged_HTH_dom"/>
</dbReference>
<keyword evidence="4" id="KW-1185">Reference proteome</keyword>
<evidence type="ECO:0000313" key="3">
    <source>
        <dbReference type="EMBL" id="MDP9842584.1"/>
    </source>
</evidence>
<comment type="caution">
    <text evidence="3">The sequence shown here is derived from an EMBL/GenBank/DDBJ whole genome shotgun (WGS) entry which is preliminary data.</text>
</comment>
<evidence type="ECO:0000259" key="2">
    <source>
        <dbReference type="Pfam" id="PF13592"/>
    </source>
</evidence>
<evidence type="ECO:0000256" key="1">
    <source>
        <dbReference type="SAM" id="MobiDB-lite"/>
    </source>
</evidence>
<organism evidence="3 4">
    <name type="scientific">Streptosporangium lutulentum</name>
    <dbReference type="NCBI Taxonomy" id="1461250"/>
    <lineage>
        <taxon>Bacteria</taxon>
        <taxon>Bacillati</taxon>
        <taxon>Actinomycetota</taxon>
        <taxon>Actinomycetes</taxon>
        <taxon>Streptosporangiales</taxon>
        <taxon>Streptosporangiaceae</taxon>
        <taxon>Streptosporangium</taxon>
    </lineage>
</organism>
<dbReference type="Proteomes" id="UP001225356">
    <property type="component" value="Unassembled WGS sequence"/>
</dbReference>
<accession>A0ABT9Q928</accession>
<evidence type="ECO:0000313" key="4">
    <source>
        <dbReference type="Proteomes" id="UP001225356"/>
    </source>
</evidence>
<feature type="domain" description="Winged helix-turn helix" evidence="2">
    <location>
        <begin position="45"/>
        <end position="102"/>
    </location>
</feature>
<dbReference type="RefSeq" id="WP_307556478.1">
    <property type="nucleotide sequence ID" value="NZ_JAUSQU010000001.1"/>
</dbReference>
<dbReference type="InterPro" id="IPR009057">
    <property type="entry name" value="Homeodomain-like_sf"/>
</dbReference>
<feature type="region of interest" description="Disordered" evidence="1">
    <location>
        <begin position="107"/>
        <end position="127"/>
    </location>
</feature>
<protein>
    <submittedName>
        <fullName evidence="3">Transposase</fullName>
    </submittedName>
</protein>
<feature type="region of interest" description="Disordered" evidence="1">
    <location>
        <begin position="1"/>
        <end position="20"/>
    </location>
</feature>
<sequence length="127" mass="14446">MRYAQGGAQALHSKGPPSLPRLSQAQFARLERDLEQGPLACGFADQRWTLMRIKTLIGRRFHIGYTVQGVWRLLRRNGWSCQRPARRAIERDDAAIEVWKKEVWPTVEKPRRPAAPGSASKTNQARG</sequence>
<proteinExistence type="predicted"/>
<dbReference type="EMBL" id="JAUSQU010000001">
    <property type="protein sequence ID" value="MDP9842584.1"/>
    <property type="molecule type" value="Genomic_DNA"/>
</dbReference>
<dbReference type="SUPFAM" id="SSF46689">
    <property type="entry name" value="Homeodomain-like"/>
    <property type="match status" value="1"/>
</dbReference>
<reference evidence="3 4" key="1">
    <citation type="submission" date="2023-07" db="EMBL/GenBank/DDBJ databases">
        <title>Sequencing the genomes of 1000 actinobacteria strains.</title>
        <authorList>
            <person name="Klenk H.-P."/>
        </authorList>
    </citation>
    <scope>NUCLEOTIDE SEQUENCE [LARGE SCALE GENOMIC DNA]</scope>
    <source>
        <strain evidence="3 4">DSM 46740</strain>
    </source>
</reference>
<name>A0ABT9Q928_9ACTN</name>
<gene>
    <name evidence="3" type="ORF">J2853_001795</name>
</gene>